<evidence type="ECO:0000256" key="6">
    <source>
        <dbReference type="ARBA" id="ARBA00023242"/>
    </source>
</evidence>
<dbReference type="SMART" id="SM00239">
    <property type="entry name" value="C2"/>
    <property type="match status" value="1"/>
</dbReference>
<dbReference type="PROSITE" id="PS50245">
    <property type="entry name" value="CAP_GLY_2"/>
    <property type="match status" value="2"/>
</dbReference>
<dbReference type="InterPro" id="IPR036647">
    <property type="entry name" value="GTF2I-like_rpt_sf"/>
</dbReference>
<keyword evidence="5" id="KW-0804">Transcription</keyword>
<keyword evidence="7" id="KW-0175">Coiled coil</keyword>
<evidence type="ECO:0000256" key="8">
    <source>
        <dbReference type="SAM" id="MobiDB-lite"/>
    </source>
</evidence>
<organism evidence="11 12">
    <name type="scientific">Polypterus senegalus</name>
    <name type="common">Senegal bichir</name>
    <dbReference type="NCBI Taxonomy" id="55291"/>
    <lineage>
        <taxon>Eukaryota</taxon>
        <taxon>Metazoa</taxon>
        <taxon>Chordata</taxon>
        <taxon>Craniata</taxon>
        <taxon>Vertebrata</taxon>
        <taxon>Euteleostomi</taxon>
        <taxon>Actinopterygii</taxon>
        <taxon>Polypteriformes</taxon>
        <taxon>Polypteridae</taxon>
        <taxon>Polypterus</taxon>
    </lineage>
</organism>
<keyword evidence="4" id="KW-0238">DNA-binding</keyword>
<comment type="subcellular location">
    <subcellularLocation>
        <location evidence="1">Nucleus</location>
    </subcellularLocation>
</comment>
<dbReference type="Proteomes" id="UP000886611">
    <property type="component" value="Unassembled WGS sequence"/>
</dbReference>
<evidence type="ECO:0000256" key="7">
    <source>
        <dbReference type="SAM" id="Coils"/>
    </source>
</evidence>
<dbReference type="GO" id="GO:0005634">
    <property type="term" value="C:nucleus"/>
    <property type="evidence" value="ECO:0007669"/>
    <property type="project" value="UniProtKB-SubCell"/>
</dbReference>
<feature type="region of interest" description="Disordered" evidence="8">
    <location>
        <begin position="273"/>
        <end position="292"/>
    </location>
</feature>
<evidence type="ECO:0000256" key="3">
    <source>
        <dbReference type="ARBA" id="ARBA00023015"/>
    </source>
</evidence>
<dbReference type="InterPro" id="IPR000008">
    <property type="entry name" value="C2_dom"/>
</dbReference>
<evidence type="ECO:0000259" key="10">
    <source>
        <dbReference type="PROSITE" id="PS50245"/>
    </source>
</evidence>
<keyword evidence="3" id="KW-0805">Transcription regulation</keyword>
<dbReference type="GO" id="GO:0003677">
    <property type="term" value="F:DNA binding"/>
    <property type="evidence" value="ECO:0007669"/>
    <property type="project" value="UniProtKB-KW"/>
</dbReference>
<dbReference type="InterPro" id="IPR036859">
    <property type="entry name" value="CAP-Gly_dom_sf"/>
</dbReference>
<evidence type="ECO:0000313" key="11">
    <source>
        <dbReference type="EMBL" id="KAG2459212.1"/>
    </source>
</evidence>
<evidence type="ECO:0000256" key="1">
    <source>
        <dbReference type="ARBA" id="ARBA00004123"/>
    </source>
</evidence>
<evidence type="ECO:0000259" key="9">
    <source>
        <dbReference type="PROSITE" id="PS50004"/>
    </source>
</evidence>
<dbReference type="InterPro" id="IPR000938">
    <property type="entry name" value="CAP-Gly_domain"/>
</dbReference>
<dbReference type="EMBL" id="JAATIS010005477">
    <property type="protein sequence ID" value="KAG2459212.1"/>
    <property type="molecule type" value="Genomic_DNA"/>
</dbReference>
<dbReference type="PROSITE" id="PS00845">
    <property type="entry name" value="CAP_GLY_1"/>
    <property type="match status" value="2"/>
</dbReference>
<feature type="compositionally biased region" description="Low complexity" evidence="8">
    <location>
        <begin position="385"/>
        <end position="417"/>
    </location>
</feature>
<feature type="region of interest" description="Disordered" evidence="8">
    <location>
        <begin position="372"/>
        <end position="417"/>
    </location>
</feature>
<name>A0A8X7X2Q4_POLSE</name>
<dbReference type="PANTHER" id="PTHR46304">
    <property type="entry name" value="GENERAL TRANSCRIPTION FACTOR II-I REPEAT DOMAIN-CONTAINING PROTEIN 1"/>
    <property type="match status" value="1"/>
</dbReference>
<dbReference type="PROSITE" id="PS51139">
    <property type="entry name" value="GTF2I"/>
    <property type="match status" value="10"/>
</dbReference>
<evidence type="ECO:0000313" key="12">
    <source>
        <dbReference type="Proteomes" id="UP000886611"/>
    </source>
</evidence>
<dbReference type="Gene3D" id="2.60.40.150">
    <property type="entry name" value="C2 domain"/>
    <property type="match status" value="1"/>
</dbReference>
<dbReference type="PROSITE" id="PS50004">
    <property type="entry name" value="C2"/>
    <property type="match status" value="1"/>
</dbReference>
<feature type="compositionally biased region" description="Polar residues" evidence="8">
    <location>
        <begin position="273"/>
        <end position="288"/>
    </location>
</feature>
<feature type="coiled-coil region" evidence="7">
    <location>
        <begin position="499"/>
        <end position="568"/>
    </location>
</feature>
<dbReference type="Pfam" id="PF01302">
    <property type="entry name" value="CAP_GLY"/>
    <property type="match status" value="2"/>
</dbReference>
<dbReference type="SUPFAM" id="SSF117773">
    <property type="entry name" value="GTF2I-like repeat"/>
    <property type="match status" value="10"/>
</dbReference>
<keyword evidence="6" id="KW-0539">Nucleus</keyword>
<protein>
    <submittedName>
        <fullName evidence="11">CLIP2 protein</fullName>
    </submittedName>
</protein>
<feature type="domain" description="CAP-Gly" evidence="10">
    <location>
        <begin position="317"/>
        <end position="359"/>
    </location>
</feature>
<feature type="non-terminal residue" evidence="11">
    <location>
        <position position="1"/>
    </location>
</feature>
<reference evidence="11 12" key="1">
    <citation type="journal article" date="2021" name="Cell">
        <title>Tracing the genetic footprints of vertebrate landing in non-teleost ray-finned fishes.</title>
        <authorList>
            <person name="Bi X."/>
            <person name="Wang K."/>
            <person name="Yang L."/>
            <person name="Pan H."/>
            <person name="Jiang H."/>
            <person name="Wei Q."/>
            <person name="Fang M."/>
            <person name="Yu H."/>
            <person name="Zhu C."/>
            <person name="Cai Y."/>
            <person name="He Y."/>
            <person name="Gan X."/>
            <person name="Zeng H."/>
            <person name="Yu D."/>
            <person name="Zhu Y."/>
            <person name="Jiang H."/>
            <person name="Qiu Q."/>
            <person name="Yang H."/>
            <person name="Zhang Y.E."/>
            <person name="Wang W."/>
            <person name="Zhu M."/>
            <person name="He S."/>
            <person name="Zhang G."/>
        </authorList>
    </citation>
    <scope>NUCLEOTIDE SEQUENCE [LARGE SCALE GENOMIC DNA]</scope>
    <source>
        <strain evidence="11">Bchr_013</strain>
    </source>
</reference>
<comment type="caution">
    <text evidence="11">The sequence shown here is derived from an EMBL/GenBank/DDBJ whole genome shotgun (WGS) entry which is preliminary data.</text>
</comment>
<dbReference type="Gene3D" id="3.90.1460.10">
    <property type="entry name" value="GTF2I-like"/>
    <property type="match status" value="10"/>
</dbReference>
<dbReference type="PANTHER" id="PTHR46304:SF1">
    <property type="entry name" value="GENERAL TRANSCRIPTION FACTOR II-I REPEAT DOMAIN-CONTAINING PROTEIN 1"/>
    <property type="match status" value="1"/>
</dbReference>
<feature type="domain" description="C2" evidence="9">
    <location>
        <begin position="2"/>
        <end position="142"/>
    </location>
</feature>
<feature type="coiled-coil region" evidence="7">
    <location>
        <begin position="624"/>
        <end position="658"/>
    </location>
</feature>
<evidence type="ECO:0000256" key="2">
    <source>
        <dbReference type="ARBA" id="ARBA00022737"/>
    </source>
</evidence>
<accession>A0A8X7X2Q4</accession>
<feature type="coiled-coil region" evidence="7">
    <location>
        <begin position="697"/>
        <end position="934"/>
    </location>
</feature>
<dbReference type="FunFam" id="2.30.30.190:FF:000001">
    <property type="entry name" value="Putative CAP-Gly domain-containing linker protein 1"/>
    <property type="match status" value="1"/>
</dbReference>
<dbReference type="SMART" id="SM01052">
    <property type="entry name" value="CAP_GLY"/>
    <property type="match status" value="2"/>
</dbReference>
<keyword evidence="2" id="KW-0677">Repeat</keyword>
<dbReference type="SUPFAM" id="SSF49562">
    <property type="entry name" value="C2 domain (Calcium/lipid-binding domain, CaLB)"/>
    <property type="match status" value="1"/>
</dbReference>
<dbReference type="SUPFAM" id="SSF74924">
    <property type="entry name" value="Cap-Gly domain"/>
    <property type="match status" value="2"/>
</dbReference>
<keyword evidence="12" id="KW-1185">Reference proteome</keyword>
<dbReference type="GO" id="GO:0003700">
    <property type="term" value="F:DNA-binding transcription factor activity"/>
    <property type="evidence" value="ECO:0007669"/>
    <property type="project" value="TreeGrafter"/>
</dbReference>
<gene>
    <name evidence="11" type="primary">Clip2</name>
    <name evidence="11" type="ORF">GTO96_0019421</name>
</gene>
<feature type="region of interest" description="Disordered" evidence="8">
    <location>
        <begin position="124"/>
        <end position="146"/>
    </location>
</feature>
<dbReference type="InterPro" id="IPR035892">
    <property type="entry name" value="C2_domain_sf"/>
</dbReference>
<feature type="compositionally biased region" description="Polar residues" evidence="8">
    <location>
        <begin position="127"/>
        <end position="137"/>
    </location>
</feature>
<proteinExistence type="predicted"/>
<dbReference type="Gene3D" id="2.30.30.190">
    <property type="entry name" value="CAP Gly-rich-like domain"/>
    <property type="match status" value="2"/>
</dbReference>
<feature type="non-terminal residue" evidence="11">
    <location>
        <position position="2550"/>
    </location>
</feature>
<dbReference type="InterPro" id="IPR004212">
    <property type="entry name" value="GTF2I"/>
</dbReference>
<sequence length="2550" mass="286425">MPSSVVPEVLRVSDLVTPKYFQFNITIISPWVLGELPLAAPTAPNRAEEPDSMSHAALWVTYLKPDVEKKSKHKTAVKKKTLNPEFNEEFFYEIKHADLTKKTLEVTVWDYDIGKSNDFIASGSPLPKQQSLTSAASTDKAGSKQTEVGDDVLGDFVLRERVWVNGVKPGCIHYLGETQFAPGQWAGVVLDDPVGKNDGSVGGVRYFECSPMQGIFTRPSKLTRQPVGDGTEAHTADSLTAQNVNLHGGTGNNSVTSGQRVIMPLRENVLNSSVKTGNESGSNLSDSGSVKKGDKDFRVGDRVLVGGTKTGVVRYVGETDFAKGEWCGVELDEPLGKNDGAVAGTRYFQCPPKFGLFAPIHKVIRIGFPSTSPAKAKKSKRMAMGVSSLAHSPSSSSISSVSSVASSVGGRPSRSGLLTETSSRYARKISGTTALQEALKEKQQHIEQLLAERDLERAEVAKATSHICEVEKELSVLKTQHEQYVSETESNLQQVRTLLSSVQKDKLELLNQLEEEKRKVEDLQFRVEEESITKGDLEQTTVEEKSRIMQLEEELTLRRAEITDLQQRLQSPNPSEAGVFSPGLNTETFLLREQLLAADREHHKVSSQLKEKYETALSSQQQDIDKFKAITEKQAQEIQDLKQKLQQATKENMEMMDNWKSKLDSLVTDHQKSLEDLKLSLTSDGTGSQHKEVVELKASLESLKMEHQLELENLKAKHEIEMAVHIKEKEDHKAKCLEAREEVAELNENWKKQLEAKTSQHLLEVKDLTEKLQKSELKLTDLEKLHSECKDQSEAIGFLKEQIALAEKKMVDYEALQSAEEQSKQEIRTLQEKLRVADNRLQASEANHVPKDANVIENNDISEEKIKMKQNVEDLMEKLLKKEKEVSSMSSLIDVLKSQVTSLESKYRSADKKAEATQKEKLRLEAELESLAKKSHDASGQLVVISQELLRKEKSLNELRVLLLDSPRHSPGLDRDLSREVHKAEWRLKEQKLQDDIKRLREKLHQLDREKSVPDHRRYSMIDSAASETEVLRLKQRLLSTEDALWNALDHNQQVDKLVEAMRNHNPDKMQCTALSKVNAEVACVTVHEDNVFTVGSEKGRVFLNTRKEIQSDFHKFCRVPCLAFLPSVTSTAKLQDELPKPAKEGVQVGQRLPAEPPSDIFVLRKMVEEVFSVLYGEAVGKTGLVPVPYEQILKDPNSLSVHGLPEGVLLKKPSEYDTKTLKKILEYSNRIRFTIKRPIEETQREATSSIDLNSSSPPIKNLHNHTAKLANQEVASNSPLPPAFLYRIPHPNNAQGETAHDMSPTPIAPGLGGDSQSSWCPVGEKPGTAKDCADNGERLGIQSDMGQTSQNVHVSKRLLFSIVHEKTDKWDTFIRETEDINTLRECVQILFNSRYAEALGLDHMVPVPYRKIACDPEAVEIIGIPDKIPFKRPCTYGVPKLKRILEERHGIRFVVKRTLKKVIYLLFFISGSKVSKEAGRQDDGYPSEDSCSEAPRIQATVDLAVSTLNNRCQSSCVSPTESCETVLGMPVEGSTVKKIKSEPTDGDIIQVTVADVGISSDEPVSDRGTMDDGVCMQDPIADDLGEMLIHLRKQVEALFNAKYALGVQDPVRVPYSKFQMYPDDLSVAGLPESMSFRRPNCFGVAKLRRILAASDNIHFIIKRPELLIEGLKQELTPQSHSNSVVDVDSKDIVMDEVPTSAKRPGYSDSLEAKLSRIDLANTLREQVQDLFNRKYGEALGIKYPVQVPYKRIKSNPGSVIIEGLPPGIPFRKPCTFGSQNLERILAVAEKIRFTITRPFQGLIPKPAEDDEVNRMGEKVILREQVKELFNEKYGKALGLDRPVLVPYKLIRANPDSIDVSGLPDDIHFRNPNTYDLNRLEKVLQARDHIKMVIKSQLQMALSGDSLSLKMEGAASESRVAIMVLMSAIESMCKELAKLKAEVACITIFNGEVFSVGTDRGRAYADLRKDFQNDFINYCLSEEGALEQSVPAPSTAETSPHDADTLKKMVDDYFCICYGKALGKPGLVPVPYERIAKDPLAVSIQGLPDGVRFKDPIGYDYNSLSQIFKNKSRITFEIKSIETVQVKAEAEEEEEEEGSMEISSVTIKEETEESNFIPFPIAEDEYSPLTKKARLDIELPPEPPTNSKKKSRVFSFDKWNSRITDLRKQVEELFEKKYAEAIEATGPVSIPYPLFQYNSEDLYVEGLPHGIPFRRPSTYGIPRLERILQCENRIRFIIKRKELLKSMKDEQISKKPYSGVKEEWYVKINRLRKSVDDLFCKKYGEALGKTEPLPVPYLKFEAYPQDLFVEGLPENVPFRSPSWYSISRLERILQFGDRIKFVVLKPELLSQEQADIIQVSSDGLPEPVKVPYPMFESNPDFLYVEGLPDGIPFRSPTWFGIPRLERIVRGSSKIKFVVKRPELVIPYLPPGLSDKISVETEAMNLAEPLPVPYLLFETCPEDFCVQGLPEGIPFRRPSTFGIPRLEKILRNQDEIKFIIKKPDIFEAAVKEEELNLIRSSPNISTAWTMEDLNVIQVAVSGMDIVFHLLI</sequence>
<evidence type="ECO:0000256" key="5">
    <source>
        <dbReference type="ARBA" id="ARBA00023163"/>
    </source>
</evidence>
<dbReference type="Pfam" id="PF02946">
    <property type="entry name" value="GTF2I"/>
    <property type="match status" value="10"/>
</dbReference>
<feature type="domain" description="CAP-Gly" evidence="10">
    <location>
        <begin position="176"/>
        <end position="218"/>
    </location>
</feature>
<feature type="coiled-coil region" evidence="7">
    <location>
        <begin position="983"/>
        <end position="1010"/>
    </location>
</feature>
<evidence type="ECO:0000256" key="4">
    <source>
        <dbReference type="ARBA" id="ARBA00023125"/>
    </source>
</evidence>
<feature type="coiled-coil region" evidence="7">
    <location>
        <begin position="432"/>
        <end position="459"/>
    </location>
</feature>
<dbReference type="Pfam" id="PF00168">
    <property type="entry name" value="C2"/>
    <property type="match status" value="1"/>
</dbReference>